<keyword evidence="7 8" id="KW-0472">Membrane</keyword>
<dbReference type="Pfam" id="PF00528">
    <property type="entry name" value="BPD_transp_1"/>
    <property type="match status" value="1"/>
</dbReference>
<dbReference type="PROSITE" id="PS50928">
    <property type="entry name" value="ABC_TM1"/>
    <property type="match status" value="1"/>
</dbReference>
<evidence type="ECO:0000256" key="8">
    <source>
        <dbReference type="RuleBase" id="RU363032"/>
    </source>
</evidence>
<protein>
    <submittedName>
        <fullName evidence="10">Sugar ABC transporter permease</fullName>
    </submittedName>
</protein>
<gene>
    <name evidence="10" type="ORF">FRZ61_10650</name>
</gene>
<evidence type="ECO:0000256" key="5">
    <source>
        <dbReference type="ARBA" id="ARBA00022692"/>
    </source>
</evidence>
<evidence type="ECO:0000256" key="6">
    <source>
        <dbReference type="ARBA" id="ARBA00022989"/>
    </source>
</evidence>
<dbReference type="SUPFAM" id="SSF161098">
    <property type="entry name" value="MetI-like"/>
    <property type="match status" value="1"/>
</dbReference>
<evidence type="ECO:0000256" key="4">
    <source>
        <dbReference type="ARBA" id="ARBA00022475"/>
    </source>
</evidence>
<dbReference type="OrthoDB" id="145927at2"/>
<dbReference type="PANTHER" id="PTHR43227">
    <property type="entry name" value="BLL4140 PROTEIN"/>
    <property type="match status" value="1"/>
</dbReference>
<evidence type="ECO:0000256" key="3">
    <source>
        <dbReference type="ARBA" id="ARBA00022448"/>
    </source>
</evidence>
<dbReference type="InterPro" id="IPR035906">
    <property type="entry name" value="MetI-like_sf"/>
</dbReference>
<dbReference type="RefSeq" id="WP_151115462.1">
    <property type="nucleotide sequence ID" value="NZ_CP042582.1"/>
</dbReference>
<feature type="domain" description="ABC transmembrane type-1" evidence="9">
    <location>
        <begin position="65"/>
        <end position="279"/>
    </location>
</feature>
<feature type="transmembrane region" description="Helical" evidence="8">
    <location>
        <begin position="149"/>
        <end position="172"/>
    </location>
</feature>
<evidence type="ECO:0000259" key="9">
    <source>
        <dbReference type="PROSITE" id="PS50928"/>
    </source>
</evidence>
<accession>A0A5J6MVC3</accession>
<feature type="transmembrane region" description="Helical" evidence="8">
    <location>
        <begin position="210"/>
        <end position="229"/>
    </location>
</feature>
<feature type="transmembrane region" description="Helical" evidence="8">
    <location>
        <begin position="9"/>
        <end position="28"/>
    </location>
</feature>
<dbReference type="InterPro" id="IPR000515">
    <property type="entry name" value="MetI-like"/>
</dbReference>
<keyword evidence="11" id="KW-1185">Reference proteome</keyword>
<keyword evidence="5 8" id="KW-0812">Transmembrane</keyword>
<dbReference type="InterPro" id="IPR050809">
    <property type="entry name" value="UgpAE/MalFG_permease"/>
</dbReference>
<evidence type="ECO:0000313" key="10">
    <source>
        <dbReference type="EMBL" id="QEX21144.1"/>
    </source>
</evidence>
<dbReference type="EMBL" id="CP042582">
    <property type="protein sequence ID" value="QEX21144.1"/>
    <property type="molecule type" value="Genomic_DNA"/>
</dbReference>
<feature type="transmembrane region" description="Helical" evidence="8">
    <location>
        <begin position="100"/>
        <end position="117"/>
    </location>
</feature>
<dbReference type="GO" id="GO:0005886">
    <property type="term" value="C:plasma membrane"/>
    <property type="evidence" value="ECO:0007669"/>
    <property type="project" value="UniProtKB-SubCell"/>
</dbReference>
<evidence type="ECO:0000256" key="2">
    <source>
        <dbReference type="ARBA" id="ARBA00009306"/>
    </source>
</evidence>
<sequence length="292" mass="33225">MNRSRIAPYLYILPLLLLLAFVFGYPLVRIFEFSFKQVRGINGPWVGWANYKLVLGQDLFWDSALHNLFLLIAVPVMVGWSLLISILLYERIRGWKLYRVILFVPYILAIPIIAAVMKKVFQFSGPVNEVLRWIGLDFLALDWIGSSDVALWTVMLLIIWRESALGIILFLARLLSLDESLIEAARLEGANWWQRARYVLIPQMKTVIEFYVVISVITMLSSVFSYVYIMGGGRGGPGTSTMVIELYIFSALVKISLPGIASAVSVLLFLISLLLIVPLFAVRRQAYREEVE</sequence>
<feature type="transmembrane region" description="Helical" evidence="8">
    <location>
        <begin position="260"/>
        <end position="282"/>
    </location>
</feature>
<dbReference type="PANTHER" id="PTHR43227:SF11">
    <property type="entry name" value="BLL4140 PROTEIN"/>
    <property type="match status" value="1"/>
</dbReference>
<organism evidence="10 11">
    <name type="scientific">Hypericibacter adhaerens</name>
    <dbReference type="NCBI Taxonomy" id="2602016"/>
    <lineage>
        <taxon>Bacteria</taxon>
        <taxon>Pseudomonadati</taxon>
        <taxon>Pseudomonadota</taxon>
        <taxon>Alphaproteobacteria</taxon>
        <taxon>Rhodospirillales</taxon>
        <taxon>Dongiaceae</taxon>
        <taxon>Hypericibacter</taxon>
    </lineage>
</organism>
<dbReference type="GO" id="GO:0055085">
    <property type="term" value="P:transmembrane transport"/>
    <property type="evidence" value="ECO:0007669"/>
    <property type="project" value="InterPro"/>
</dbReference>
<evidence type="ECO:0000313" key="11">
    <source>
        <dbReference type="Proteomes" id="UP000325797"/>
    </source>
</evidence>
<keyword evidence="6 8" id="KW-1133">Transmembrane helix</keyword>
<name>A0A5J6MVC3_9PROT</name>
<reference evidence="10 11" key="1">
    <citation type="submission" date="2019-08" db="EMBL/GenBank/DDBJ databases">
        <title>Hyperibacter terrae gen. nov., sp. nov. and Hyperibacter viscosus sp. nov., two new members in the family Rhodospirillaceae isolated from the rhizosphere of Hypericum perforatum.</title>
        <authorList>
            <person name="Noviana Z."/>
        </authorList>
    </citation>
    <scope>NUCLEOTIDE SEQUENCE [LARGE SCALE GENOMIC DNA]</scope>
    <source>
        <strain evidence="10 11">R5959</strain>
    </source>
</reference>
<evidence type="ECO:0000256" key="1">
    <source>
        <dbReference type="ARBA" id="ARBA00004651"/>
    </source>
</evidence>
<comment type="similarity">
    <text evidence="2 8">Belongs to the binding-protein-dependent transport system permease family.</text>
</comment>
<keyword evidence="3 8" id="KW-0813">Transport</keyword>
<proteinExistence type="inferred from homology"/>
<dbReference type="KEGG" id="hadh:FRZ61_10650"/>
<dbReference type="Proteomes" id="UP000325797">
    <property type="component" value="Chromosome"/>
</dbReference>
<feature type="transmembrane region" description="Helical" evidence="8">
    <location>
        <begin position="68"/>
        <end position="88"/>
    </location>
</feature>
<evidence type="ECO:0000256" key="7">
    <source>
        <dbReference type="ARBA" id="ARBA00023136"/>
    </source>
</evidence>
<dbReference type="Gene3D" id="1.10.3720.10">
    <property type="entry name" value="MetI-like"/>
    <property type="match status" value="1"/>
</dbReference>
<keyword evidence="4" id="KW-1003">Cell membrane</keyword>
<dbReference type="AlphaFoldDB" id="A0A5J6MVC3"/>
<comment type="subcellular location">
    <subcellularLocation>
        <location evidence="1 8">Cell membrane</location>
        <topology evidence="1 8">Multi-pass membrane protein</topology>
    </subcellularLocation>
</comment>